<dbReference type="PROSITE" id="PS00062">
    <property type="entry name" value="ALDOKETO_REDUCTASE_2"/>
    <property type="match status" value="1"/>
</dbReference>
<feature type="site" description="Lowers pKa of active site Tyr" evidence="6">
    <location>
        <position position="79"/>
    </location>
</feature>
<dbReference type="InterPro" id="IPR018170">
    <property type="entry name" value="Aldo/ket_reductase_CS"/>
</dbReference>
<accession>A0A172ZDC2</accession>
<dbReference type="InterPro" id="IPR020471">
    <property type="entry name" value="AKR"/>
</dbReference>
<evidence type="ECO:0000259" key="7">
    <source>
        <dbReference type="Pfam" id="PF00248"/>
    </source>
</evidence>
<evidence type="ECO:0000256" key="3">
    <source>
        <dbReference type="ARBA" id="ARBA00023002"/>
    </source>
</evidence>
<evidence type="ECO:0000256" key="6">
    <source>
        <dbReference type="PIRSR" id="PIRSR000097-3"/>
    </source>
</evidence>
<dbReference type="RefSeq" id="WP_060532200.1">
    <property type="nucleotide sequence ID" value="NZ_CP013023.1"/>
</dbReference>
<keyword evidence="2" id="KW-0521">NADP</keyword>
<feature type="active site" description="Proton donor" evidence="4">
    <location>
        <position position="54"/>
    </location>
</feature>
<dbReference type="PRINTS" id="PR00069">
    <property type="entry name" value="ALDKETRDTASE"/>
</dbReference>
<dbReference type="Proteomes" id="UP000078148">
    <property type="component" value="Chromosome"/>
</dbReference>
<protein>
    <submittedName>
        <fullName evidence="8">Glyoxal reductase</fullName>
    </submittedName>
</protein>
<name>A0A172ZDC2_9BACL</name>
<dbReference type="SUPFAM" id="SSF51430">
    <property type="entry name" value="NAD(P)-linked oxidoreductase"/>
    <property type="match status" value="1"/>
</dbReference>
<dbReference type="KEGG" id="pbv:AR543_04505"/>
<evidence type="ECO:0000256" key="1">
    <source>
        <dbReference type="ARBA" id="ARBA00007905"/>
    </source>
</evidence>
<evidence type="ECO:0000313" key="9">
    <source>
        <dbReference type="Proteomes" id="UP000078148"/>
    </source>
</evidence>
<dbReference type="GO" id="GO:0016616">
    <property type="term" value="F:oxidoreductase activity, acting on the CH-OH group of donors, NAD or NADP as acceptor"/>
    <property type="evidence" value="ECO:0007669"/>
    <property type="project" value="UniProtKB-ARBA"/>
</dbReference>
<dbReference type="CDD" id="cd19157">
    <property type="entry name" value="AKR_AKR5G1-3"/>
    <property type="match status" value="1"/>
</dbReference>
<dbReference type="Gene3D" id="3.20.20.100">
    <property type="entry name" value="NADP-dependent oxidoreductase domain"/>
    <property type="match status" value="1"/>
</dbReference>
<keyword evidence="3" id="KW-0560">Oxidoreductase</keyword>
<dbReference type="InterPro" id="IPR036812">
    <property type="entry name" value="NAD(P)_OxRdtase_dom_sf"/>
</dbReference>
<feature type="binding site" evidence="5">
    <location>
        <position position="112"/>
    </location>
    <ligand>
        <name>substrate</name>
    </ligand>
</feature>
<proteinExistence type="inferred from homology"/>
<dbReference type="PANTHER" id="PTHR43827:SF3">
    <property type="entry name" value="NADP-DEPENDENT OXIDOREDUCTASE DOMAIN-CONTAINING PROTEIN"/>
    <property type="match status" value="1"/>
</dbReference>
<dbReference type="Pfam" id="PF00248">
    <property type="entry name" value="Aldo_ket_red"/>
    <property type="match status" value="1"/>
</dbReference>
<reference evidence="9" key="1">
    <citation type="submission" date="2015-10" db="EMBL/GenBank/DDBJ databases">
        <title>Genome of Paenibacillus bovis sp. nov.</title>
        <authorList>
            <person name="Wu Z."/>
            <person name="Gao C."/>
            <person name="Liu Z."/>
            <person name="Zheng H."/>
        </authorList>
    </citation>
    <scope>NUCLEOTIDE SEQUENCE [LARGE SCALE GENOMIC DNA]</scope>
    <source>
        <strain evidence="9">BD3526</strain>
    </source>
</reference>
<evidence type="ECO:0000313" key="8">
    <source>
        <dbReference type="EMBL" id="ANF95352.1"/>
    </source>
</evidence>
<dbReference type="InterPro" id="IPR044500">
    <property type="entry name" value="AKR5G"/>
</dbReference>
<evidence type="ECO:0000256" key="4">
    <source>
        <dbReference type="PIRSR" id="PIRSR000097-1"/>
    </source>
</evidence>
<dbReference type="PIRSF" id="PIRSF000097">
    <property type="entry name" value="AKR"/>
    <property type="match status" value="1"/>
</dbReference>
<dbReference type="PANTHER" id="PTHR43827">
    <property type="entry name" value="2,5-DIKETO-D-GLUCONIC ACID REDUCTASE"/>
    <property type="match status" value="1"/>
</dbReference>
<keyword evidence="9" id="KW-1185">Reference proteome</keyword>
<dbReference type="AlphaFoldDB" id="A0A172ZDC2"/>
<sequence>MTTDIRSTKKLNNGVEMPWFGLGVWQVEEGEDATKSVTAAIKAGYISIDTAAAYKNEESVGKAIRESGVAREDLFITSKLWNGDQGYESALAAFDSTMEKLGLDVLDLYLIHWPVKGKYKDSWRAMENLYKEGRIRAIGVSNFQPHHLDDLLADAEVVPAVNQIEFHPLLTQNELLDYCAQKGIQVEAWSPLAQGKLFDNEVVTTIAEKYGKSPAQVLLRWVLDKGVVVLTRSVKEERIVDNANIFDFQLTADEVDQLNALNKNERTGPDPDNFNF</sequence>
<dbReference type="InterPro" id="IPR023210">
    <property type="entry name" value="NADP_OxRdtase_dom"/>
</dbReference>
<evidence type="ECO:0000256" key="5">
    <source>
        <dbReference type="PIRSR" id="PIRSR000097-2"/>
    </source>
</evidence>
<dbReference type="FunFam" id="3.20.20.100:FF:000015">
    <property type="entry name" value="Oxidoreductase, aldo/keto reductase family"/>
    <property type="match status" value="1"/>
</dbReference>
<dbReference type="OrthoDB" id="9804790at2"/>
<comment type="similarity">
    <text evidence="1">Belongs to the aldo/keto reductase family.</text>
</comment>
<reference evidence="8 9" key="2">
    <citation type="journal article" date="2016" name="Int. J. Syst. Evol. Microbiol.">
        <title>Paenibacillus bovis sp. nov., isolated from raw yak (Bos grunniens) milk.</title>
        <authorList>
            <person name="Gao C."/>
            <person name="Han J."/>
            <person name="Liu Z."/>
            <person name="Xu X."/>
            <person name="Hang F."/>
            <person name="Wu Z."/>
        </authorList>
    </citation>
    <scope>NUCLEOTIDE SEQUENCE [LARGE SCALE GENOMIC DNA]</scope>
    <source>
        <strain evidence="8 9">BD3526</strain>
    </source>
</reference>
<evidence type="ECO:0000256" key="2">
    <source>
        <dbReference type="ARBA" id="ARBA00022857"/>
    </source>
</evidence>
<feature type="domain" description="NADP-dependent oxidoreductase" evidence="7">
    <location>
        <begin position="21"/>
        <end position="262"/>
    </location>
</feature>
<dbReference type="STRING" id="1616788.AR543_04505"/>
<organism evidence="8 9">
    <name type="scientific">Paenibacillus bovis</name>
    <dbReference type="NCBI Taxonomy" id="1616788"/>
    <lineage>
        <taxon>Bacteria</taxon>
        <taxon>Bacillati</taxon>
        <taxon>Bacillota</taxon>
        <taxon>Bacilli</taxon>
        <taxon>Bacillales</taxon>
        <taxon>Paenibacillaceae</taxon>
        <taxon>Paenibacillus</taxon>
    </lineage>
</organism>
<gene>
    <name evidence="8" type="ORF">AR543_04505</name>
</gene>
<dbReference type="EMBL" id="CP013023">
    <property type="protein sequence ID" value="ANF95352.1"/>
    <property type="molecule type" value="Genomic_DNA"/>
</dbReference>